<proteinExistence type="predicted"/>
<keyword evidence="1" id="KW-0732">Signal</keyword>
<evidence type="ECO:0000313" key="3">
    <source>
        <dbReference type="Proteomes" id="UP000746471"/>
    </source>
</evidence>
<name>A0ABS5PUG4_9FIRM</name>
<accession>A0ABS5PUG4</accession>
<dbReference type="EMBL" id="JAHBCL010000064">
    <property type="protein sequence ID" value="MBS7528810.1"/>
    <property type="molecule type" value="Genomic_DNA"/>
</dbReference>
<evidence type="ECO:0000313" key="2">
    <source>
        <dbReference type="EMBL" id="MBS7528810.1"/>
    </source>
</evidence>
<evidence type="ECO:0000256" key="1">
    <source>
        <dbReference type="SAM" id="SignalP"/>
    </source>
</evidence>
<dbReference type="RefSeq" id="WP_213238665.1">
    <property type="nucleotide sequence ID" value="NZ_JAHBCL010000064.1"/>
</dbReference>
<feature type="signal peptide" evidence="1">
    <location>
        <begin position="1"/>
        <end position="22"/>
    </location>
</feature>
<gene>
    <name evidence="2" type="ORF">KHM83_19260</name>
</gene>
<feature type="chain" id="PRO_5045364226" description="Trypsin-like peptidase domain-containing protein" evidence="1">
    <location>
        <begin position="23"/>
        <end position="284"/>
    </location>
</feature>
<dbReference type="Proteomes" id="UP000746471">
    <property type="component" value="Unassembled WGS sequence"/>
</dbReference>
<protein>
    <recommendedName>
        <fullName evidence="4">Trypsin-like peptidase domain-containing protein</fullName>
    </recommendedName>
</protein>
<reference evidence="2 3" key="1">
    <citation type="submission" date="2021-05" db="EMBL/GenBank/DDBJ databases">
        <title>Fusibacter ferrireducens sp. nov., an anaerobic, sulfur- and Fe-reducing bacterium isolated from the mangrove sediment.</title>
        <authorList>
            <person name="Qiu D."/>
        </authorList>
    </citation>
    <scope>NUCLEOTIDE SEQUENCE [LARGE SCALE GENOMIC DNA]</scope>
    <source>
        <strain evidence="2 3">DSM 12116</strain>
    </source>
</reference>
<evidence type="ECO:0008006" key="4">
    <source>
        <dbReference type="Google" id="ProtNLM"/>
    </source>
</evidence>
<comment type="caution">
    <text evidence="2">The sequence shown here is derived from an EMBL/GenBank/DDBJ whole genome shotgun (WGS) entry which is preliminary data.</text>
</comment>
<organism evidence="2 3">
    <name type="scientific">Fusibacter paucivorans</name>
    <dbReference type="NCBI Taxonomy" id="76009"/>
    <lineage>
        <taxon>Bacteria</taxon>
        <taxon>Bacillati</taxon>
        <taxon>Bacillota</taxon>
        <taxon>Clostridia</taxon>
        <taxon>Eubacteriales</taxon>
        <taxon>Eubacteriales Family XII. Incertae Sedis</taxon>
        <taxon>Fusibacter</taxon>
    </lineage>
</organism>
<sequence>MKKHLLVLLFAMLLINSNCVFAITKDIQLPNFPININGIDINNNSLKYPFVIHNNITYLPLTYTNNQLTGLSMILDEEGGLILTSSHEMIQYEKYNPIIKDEKDAIRILSADTDFIEVVKNFEIPHNYEKCPFMYINNIIYMPLTWDICINELHWNYSFDNEKGLQINTTDIPQVETNWNQNNEIIMDNGLIIRIKYQLLAMGSGNLYISREGNSFEQLGNSNYIYGVEGYNKMTGESHLTTSSYVKLIGDEWIEIYGLNTTIECESQLLRINIFTNEVITVGE</sequence>
<keyword evidence="3" id="KW-1185">Reference proteome</keyword>